<evidence type="ECO:0000313" key="3">
    <source>
        <dbReference type="EMBL" id="MFC5970155.1"/>
    </source>
</evidence>
<reference evidence="3 4" key="1">
    <citation type="journal article" date="2019" name="Int. J. Syst. Evol. Microbiol.">
        <title>The Global Catalogue of Microorganisms (GCM) 10K type strain sequencing project: providing services to taxonomists for standard genome sequencing and annotation.</title>
        <authorList>
            <consortium name="The Broad Institute Genomics Platform"/>
            <consortium name="The Broad Institute Genome Sequencing Center for Infectious Disease"/>
            <person name="Wu L."/>
            <person name="Ma J."/>
        </authorList>
    </citation>
    <scope>NUCLEOTIDE SEQUENCE [LARGE SCALE GENOMIC DNA]</scope>
    <source>
        <strain evidence="3 4">CGMCC 1.12543</strain>
    </source>
</reference>
<dbReference type="Gene3D" id="3.20.20.370">
    <property type="entry name" value="Glycoside hydrolase/deacetylase"/>
    <property type="match status" value="1"/>
</dbReference>
<dbReference type="AlphaFoldDB" id="A0ABD5RIC1"/>
<keyword evidence="4" id="KW-1185">Reference proteome</keyword>
<dbReference type="Pfam" id="PF10096">
    <property type="entry name" value="DUF2334"/>
    <property type="match status" value="1"/>
</dbReference>
<evidence type="ECO:0000313" key="4">
    <source>
        <dbReference type="Proteomes" id="UP001596099"/>
    </source>
</evidence>
<name>A0ABD5RIC1_9EURY</name>
<dbReference type="EMBL" id="JBHSQH010000001">
    <property type="protein sequence ID" value="MFC5970155.1"/>
    <property type="molecule type" value="Genomic_DNA"/>
</dbReference>
<comment type="caution">
    <text evidence="3">The sequence shown here is derived from an EMBL/GenBank/DDBJ whole genome shotgun (WGS) entry which is preliminary data.</text>
</comment>
<dbReference type="Proteomes" id="UP001596099">
    <property type="component" value="Unassembled WGS sequence"/>
</dbReference>
<dbReference type="InterPro" id="IPR011330">
    <property type="entry name" value="Glyco_hydro/deAcase_b/a-brl"/>
</dbReference>
<feature type="compositionally biased region" description="Low complexity" evidence="1">
    <location>
        <begin position="72"/>
        <end position="84"/>
    </location>
</feature>
<feature type="compositionally biased region" description="Gly residues" evidence="1">
    <location>
        <begin position="59"/>
        <end position="71"/>
    </location>
</feature>
<proteinExistence type="predicted"/>
<evidence type="ECO:0000256" key="1">
    <source>
        <dbReference type="SAM" id="MobiDB-lite"/>
    </source>
</evidence>
<dbReference type="RefSeq" id="WP_247418847.1">
    <property type="nucleotide sequence ID" value="NZ_JALLGW010000002.1"/>
</dbReference>
<feature type="transmembrane region" description="Helical" evidence="2">
    <location>
        <begin position="26"/>
        <end position="49"/>
    </location>
</feature>
<feature type="region of interest" description="Disordered" evidence="1">
    <location>
        <begin position="1"/>
        <end position="20"/>
    </location>
</feature>
<feature type="compositionally biased region" description="Gly residues" evidence="1">
    <location>
        <begin position="85"/>
        <end position="97"/>
    </location>
</feature>
<dbReference type="SUPFAM" id="SSF88713">
    <property type="entry name" value="Glycoside hydrolase/deacetylase"/>
    <property type="match status" value="1"/>
</dbReference>
<keyword evidence="2" id="KW-0472">Membrane</keyword>
<dbReference type="InterPro" id="IPR018763">
    <property type="entry name" value="DUF2334"/>
</dbReference>
<evidence type="ECO:0000256" key="2">
    <source>
        <dbReference type="SAM" id="Phobius"/>
    </source>
</evidence>
<organism evidence="3 4">
    <name type="scientific">Halomarina salina</name>
    <dbReference type="NCBI Taxonomy" id="1872699"/>
    <lineage>
        <taxon>Archaea</taxon>
        <taxon>Methanobacteriati</taxon>
        <taxon>Methanobacteriota</taxon>
        <taxon>Stenosarchaea group</taxon>
        <taxon>Halobacteria</taxon>
        <taxon>Halobacteriales</taxon>
        <taxon>Natronomonadaceae</taxon>
        <taxon>Halomarina</taxon>
    </lineage>
</organism>
<keyword evidence="2" id="KW-0812">Transmembrane</keyword>
<sequence length="378" mass="40783">MQRERSSRGGSDDTSPSWGNWSTSRAVAWTLVGSVLVLALAGFATGVLVMPGGADGGGVGDASGPTGGGVVGDVTTTAPTTDGSRSGGGAAGDGTDGGAATESPATTAEEPKTWTEYDGIVVFRNDDIQPYYRSETMRAVDQTFVDEGVPVTLGVIPQVNGEHSITESDVCTYLRERARENPDIFEFSLHGYTHEKRTDFHGGSEFGGLDPTTQREFVEDGTRTLTDCVGERPTTFVPPMDSYDEATVDALSAEGYTTVSGAGWFTADYYGTSEVFQQGGLVHVPNDGGFVANWTTGEFHDPATLEQRFDWAIEDEGLYVQMLHYQDFDTPERLEQLREFLQYVKGYGDVRFMTVGELGQHVADGTARQTDDGWEVYE</sequence>
<feature type="region of interest" description="Disordered" evidence="1">
    <location>
        <begin position="59"/>
        <end position="112"/>
    </location>
</feature>
<keyword evidence="2" id="KW-1133">Transmembrane helix</keyword>
<gene>
    <name evidence="3" type="ORF">ACFPYI_02310</name>
</gene>
<feature type="compositionally biased region" description="Basic and acidic residues" evidence="1">
    <location>
        <begin position="1"/>
        <end position="11"/>
    </location>
</feature>
<protein>
    <submittedName>
        <fullName evidence="3">DUF2334 domain-containing protein</fullName>
    </submittedName>
</protein>
<feature type="compositionally biased region" description="Low complexity" evidence="1">
    <location>
        <begin position="98"/>
        <end position="108"/>
    </location>
</feature>
<accession>A0ABD5RIC1</accession>